<evidence type="ECO:0000313" key="2">
    <source>
        <dbReference type="EMBL" id="RZB29571.1"/>
    </source>
</evidence>
<reference evidence="3" key="1">
    <citation type="submission" date="2019-01" db="EMBL/GenBank/DDBJ databases">
        <title>Anaerobic oxidation of ethane by archaea from a marine hydrocarbon seep.</title>
        <authorList>
            <person name="Musat F."/>
        </authorList>
    </citation>
    <scope>NUCLEOTIDE SEQUENCE [LARGE SCALE GENOMIC DNA]</scope>
</reference>
<dbReference type="Proteomes" id="UP000291831">
    <property type="component" value="Unassembled WGS sequence"/>
</dbReference>
<evidence type="ECO:0000313" key="3">
    <source>
        <dbReference type="Proteomes" id="UP000291831"/>
    </source>
</evidence>
<feature type="transmembrane region" description="Helical" evidence="1">
    <location>
        <begin position="183"/>
        <end position="208"/>
    </location>
</feature>
<name>A0A8B3S2M7_9EURY</name>
<feature type="transmembrane region" description="Helical" evidence="1">
    <location>
        <begin position="15"/>
        <end position="38"/>
    </location>
</feature>
<feature type="transmembrane region" description="Helical" evidence="1">
    <location>
        <begin position="121"/>
        <end position="141"/>
    </location>
</feature>
<dbReference type="EMBL" id="RPGO01000025">
    <property type="protein sequence ID" value="RZB29571.1"/>
    <property type="molecule type" value="Genomic_DNA"/>
</dbReference>
<feature type="transmembrane region" description="Helical" evidence="1">
    <location>
        <begin position="153"/>
        <end position="171"/>
    </location>
</feature>
<feature type="transmembrane region" description="Helical" evidence="1">
    <location>
        <begin position="79"/>
        <end position="101"/>
    </location>
</feature>
<feature type="transmembrane region" description="Helical" evidence="1">
    <location>
        <begin position="50"/>
        <end position="72"/>
    </location>
</feature>
<gene>
    <name evidence="2" type="ORF">AEth_01082</name>
</gene>
<comment type="caution">
    <text evidence="2">The sequence shown here is derived from an EMBL/GenBank/DDBJ whole genome shotgun (WGS) entry which is preliminary data.</text>
</comment>
<proteinExistence type="predicted"/>
<organism evidence="2 3">
    <name type="scientific">Candidatus Argoarchaeum ethanivorans</name>
    <dbReference type="NCBI Taxonomy" id="2608793"/>
    <lineage>
        <taxon>Archaea</taxon>
        <taxon>Methanobacteriati</taxon>
        <taxon>Methanobacteriota</taxon>
        <taxon>Stenosarchaea group</taxon>
        <taxon>Methanomicrobia</taxon>
        <taxon>Methanosarcinales</taxon>
        <taxon>Methanosarcinales incertae sedis</taxon>
        <taxon>GOM Arc I cluster</taxon>
        <taxon>Candidatus Argoarchaeum</taxon>
    </lineage>
</organism>
<keyword evidence="1" id="KW-1133">Transmembrane helix</keyword>
<sequence>MNILNRLKSENHASLLKYMLVGAIGFGIGGAIWGFLLFKSIPSMGPGESPFTHLMDGIVLGAIGGVFLALPFKDIKKLLLSFLLGAVGFLFAFLIGSILSYPLYFIGHFFTWHSLFILRPYLLIGDLVFVFAVVGAIGGFFYSIALKKKIGPLILAGMLGFAIGSLIGPLVGNFTEMIFESLLGAYVITFLTIGLFTGISFGIGVYFAEKTSISK</sequence>
<keyword evidence="1" id="KW-0472">Membrane</keyword>
<keyword evidence="1" id="KW-0812">Transmembrane</keyword>
<dbReference type="AlphaFoldDB" id="A0A8B3S2M7"/>
<evidence type="ECO:0000256" key="1">
    <source>
        <dbReference type="SAM" id="Phobius"/>
    </source>
</evidence>
<protein>
    <submittedName>
        <fullName evidence="2">Uncharacterized protein</fullName>
    </submittedName>
</protein>
<accession>A0A8B3S2M7</accession>